<evidence type="ECO:0000313" key="4">
    <source>
        <dbReference type="Proteomes" id="UP001233999"/>
    </source>
</evidence>
<keyword evidence="2" id="KW-0472">Membrane</keyword>
<dbReference type="AlphaFoldDB" id="A0AAD7ZVM0"/>
<dbReference type="SUPFAM" id="SSF63737">
    <property type="entry name" value="Leukotriene A4 hydrolase N-terminal domain"/>
    <property type="match status" value="1"/>
</dbReference>
<comment type="caution">
    <text evidence="3">The sequence shown here is derived from an EMBL/GenBank/DDBJ whole genome shotgun (WGS) entry which is preliminary data.</text>
</comment>
<keyword evidence="4" id="KW-1185">Reference proteome</keyword>
<feature type="non-terminal residue" evidence="3">
    <location>
        <position position="382"/>
    </location>
</feature>
<organism evidence="3 4">
    <name type="scientific">Diploptera punctata</name>
    <name type="common">Pacific beetle cockroach</name>
    <dbReference type="NCBI Taxonomy" id="6984"/>
    <lineage>
        <taxon>Eukaryota</taxon>
        <taxon>Metazoa</taxon>
        <taxon>Ecdysozoa</taxon>
        <taxon>Arthropoda</taxon>
        <taxon>Hexapoda</taxon>
        <taxon>Insecta</taxon>
        <taxon>Pterygota</taxon>
        <taxon>Neoptera</taxon>
        <taxon>Polyneoptera</taxon>
        <taxon>Dictyoptera</taxon>
        <taxon>Blattodea</taxon>
        <taxon>Blaberoidea</taxon>
        <taxon>Blaberidae</taxon>
        <taxon>Diplopterinae</taxon>
        <taxon>Diploptera</taxon>
    </lineage>
</organism>
<dbReference type="GO" id="GO:0043171">
    <property type="term" value="P:peptide catabolic process"/>
    <property type="evidence" value="ECO:0007669"/>
    <property type="project" value="TreeGrafter"/>
</dbReference>
<name>A0AAD7ZVM0_DIPPU</name>
<feature type="region of interest" description="Disordered" evidence="1">
    <location>
        <begin position="294"/>
        <end position="328"/>
    </location>
</feature>
<dbReference type="Proteomes" id="UP001233999">
    <property type="component" value="Unassembled WGS sequence"/>
</dbReference>
<sequence length="382" mass="41342">MPTSGSRTEFLAVDALGSANDIKYGRSGGWFVSTKKAILIGIIFIVIILLVGILVHYFGNRPAEKLTVGTDGNASVIGGSITDAPPSAAKLRLPSDITPSIYRLKLDPYLEDPDPDGNKFTYRGTVSIVIHCVKSTNKVTLHSKGLKIGDTVTFSIYNDTVVTENPGPEPGPLPVTTMPSLLLSTLGNVSENHTVVADIGVPTVLPTERDKSTASVNQNATMPNTQNSTAPVNQNATMPKTQNTTPSITPAQNTPNSSAVPITPLSPIISLSDNTTEVPRNSTPIVVELTVAPKTRRKRSHRRQHRRETHSATTTSTWAPGTPPKEKERKIEEKLDMITFIVEPPLQAGQMYQIDIPFSGLLRNDSLYGFYASKYKDTNNNT</sequence>
<evidence type="ECO:0000313" key="3">
    <source>
        <dbReference type="EMBL" id="KAJ9587526.1"/>
    </source>
</evidence>
<dbReference type="GO" id="GO:0006508">
    <property type="term" value="P:proteolysis"/>
    <property type="evidence" value="ECO:0007669"/>
    <property type="project" value="TreeGrafter"/>
</dbReference>
<dbReference type="GO" id="GO:0005737">
    <property type="term" value="C:cytoplasm"/>
    <property type="evidence" value="ECO:0007669"/>
    <property type="project" value="TreeGrafter"/>
</dbReference>
<feature type="compositionally biased region" description="Basic residues" evidence="1">
    <location>
        <begin position="294"/>
        <end position="308"/>
    </location>
</feature>
<dbReference type="PANTHER" id="PTHR11533:SF301">
    <property type="entry name" value="AMINOPEPTIDASE"/>
    <property type="match status" value="1"/>
</dbReference>
<dbReference type="GO" id="GO:0016020">
    <property type="term" value="C:membrane"/>
    <property type="evidence" value="ECO:0007669"/>
    <property type="project" value="TreeGrafter"/>
</dbReference>
<feature type="compositionally biased region" description="Polar residues" evidence="1">
    <location>
        <begin position="213"/>
        <end position="259"/>
    </location>
</feature>
<protein>
    <submittedName>
        <fullName evidence="3">Uncharacterized protein</fullName>
    </submittedName>
</protein>
<dbReference type="GO" id="GO:0005615">
    <property type="term" value="C:extracellular space"/>
    <property type="evidence" value="ECO:0007669"/>
    <property type="project" value="TreeGrafter"/>
</dbReference>
<dbReference type="GO" id="GO:0042277">
    <property type="term" value="F:peptide binding"/>
    <property type="evidence" value="ECO:0007669"/>
    <property type="project" value="TreeGrafter"/>
</dbReference>
<feature type="transmembrane region" description="Helical" evidence="2">
    <location>
        <begin position="37"/>
        <end position="58"/>
    </location>
</feature>
<dbReference type="GO" id="GO:0070006">
    <property type="term" value="F:metalloaminopeptidase activity"/>
    <property type="evidence" value="ECO:0007669"/>
    <property type="project" value="TreeGrafter"/>
</dbReference>
<evidence type="ECO:0000256" key="1">
    <source>
        <dbReference type="SAM" id="MobiDB-lite"/>
    </source>
</evidence>
<gene>
    <name evidence="3" type="ORF">L9F63_028221</name>
</gene>
<dbReference type="InterPro" id="IPR050344">
    <property type="entry name" value="Peptidase_M1_aminopeptidases"/>
</dbReference>
<reference evidence="3" key="1">
    <citation type="journal article" date="2023" name="IScience">
        <title>Live-bearing cockroach genome reveals convergent evolutionary mechanisms linked to viviparity in insects and beyond.</title>
        <authorList>
            <person name="Fouks B."/>
            <person name="Harrison M.C."/>
            <person name="Mikhailova A.A."/>
            <person name="Marchal E."/>
            <person name="English S."/>
            <person name="Carruthers M."/>
            <person name="Jennings E.C."/>
            <person name="Chiamaka E.L."/>
            <person name="Frigard R.A."/>
            <person name="Pippel M."/>
            <person name="Attardo G.M."/>
            <person name="Benoit J.B."/>
            <person name="Bornberg-Bauer E."/>
            <person name="Tobe S.S."/>
        </authorList>
    </citation>
    <scope>NUCLEOTIDE SEQUENCE</scope>
    <source>
        <strain evidence="3">Stay&amp;Tobe</strain>
    </source>
</reference>
<dbReference type="GO" id="GO:0008270">
    <property type="term" value="F:zinc ion binding"/>
    <property type="evidence" value="ECO:0007669"/>
    <property type="project" value="TreeGrafter"/>
</dbReference>
<proteinExistence type="predicted"/>
<dbReference type="EMBL" id="JASPKZ010006154">
    <property type="protein sequence ID" value="KAJ9587526.1"/>
    <property type="molecule type" value="Genomic_DNA"/>
</dbReference>
<evidence type="ECO:0000256" key="2">
    <source>
        <dbReference type="SAM" id="Phobius"/>
    </source>
</evidence>
<feature type="region of interest" description="Disordered" evidence="1">
    <location>
        <begin position="207"/>
        <end position="259"/>
    </location>
</feature>
<keyword evidence="2" id="KW-0812">Transmembrane</keyword>
<accession>A0AAD7ZVM0</accession>
<dbReference type="Gene3D" id="2.60.40.1730">
    <property type="entry name" value="tricorn interacting facor f3 domain"/>
    <property type="match status" value="2"/>
</dbReference>
<reference evidence="3" key="2">
    <citation type="submission" date="2023-05" db="EMBL/GenBank/DDBJ databases">
        <authorList>
            <person name="Fouks B."/>
        </authorList>
    </citation>
    <scope>NUCLEOTIDE SEQUENCE</scope>
    <source>
        <strain evidence="3">Stay&amp;Tobe</strain>
        <tissue evidence="3">Testes</tissue>
    </source>
</reference>
<dbReference type="InterPro" id="IPR042097">
    <property type="entry name" value="Aminopeptidase_N-like_N_sf"/>
</dbReference>
<dbReference type="PANTHER" id="PTHR11533">
    <property type="entry name" value="PROTEASE M1 ZINC METALLOPROTEASE"/>
    <property type="match status" value="1"/>
</dbReference>
<keyword evidence="2" id="KW-1133">Transmembrane helix</keyword>